<comment type="caution">
    <text evidence="1">The sequence shown here is derived from an EMBL/GenBank/DDBJ whole genome shotgun (WGS) entry which is preliminary data.</text>
</comment>
<evidence type="ECO:0000313" key="2">
    <source>
        <dbReference type="Proteomes" id="UP000266841"/>
    </source>
</evidence>
<sequence>MALHSGIELAAATTTTEQNLAQIGGVVSLDGSNVQNLAVDEKVFENLPVPVKVLYFMFTAFDPIMKLNTPPVCLRSYPNLELQLLSTVEDTTGRTNLGHAAWLPLLEPIETWIKAGEDKGSAREEVESQWIAAHNEICRDQQKGPTPPTCTKLLSEDSSSGAVLGLSLSQALKFVILCYLSVAAY</sequence>
<dbReference type="Proteomes" id="UP000266841">
    <property type="component" value="Unassembled WGS sequence"/>
</dbReference>
<name>K0QYJ5_THAOC</name>
<reference evidence="1 2" key="1">
    <citation type="journal article" date="2012" name="Genome Biol.">
        <title>Genome and low-iron response of an oceanic diatom adapted to chronic iron limitation.</title>
        <authorList>
            <person name="Lommer M."/>
            <person name="Specht M."/>
            <person name="Roy A.S."/>
            <person name="Kraemer L."/>
            <person name="Andreson R."/>
            <person name="Gutowska M.A."/>
            <person name="Wolf J."/>
            <person name="Bergner S.V."/>
            <person name="Schilhabel M.B."/>
            <person name="Klostermeier U.C."/>
            <person name="Beiko R.G."/>
            <person name="Rosenstiel P."/>
            <person name="Hippler M."/>
            <person name="Laroche J."/>
        </authorList>
    </citation>
    <scope>NUCLEOTIDE SEQUENCE [LARGE SCALE GENOMIC DNA]</scope>
    <source>
        <strain evidence="1 2">CCMP1005</strain>
    </source>
</reference>
<organism evidence="1 2">
    <name type="scientific">Thalassiosira oceanica</name>
    <name type="common">Marine diatom</name>
    <dbReference type="NCBI Taxonomy" id="159749"/>
    <lineage>
        <taxon>Eukaryota</taxon>
        <taxon>Sar</taxon>
        <taxon>Stramenopiles</taxon>
        <taxon>Ochrophyta</taxon>
        <taxon>Bacillariophyta</taxon>
        <taxon>Coscinodiscophyceae</taxon>
        <taxon>Thalassiosirophycidae</taxon>
        <taxon>Thalassiosirales</taxon>
        <taxon>Thalassiosiraceae</taxon>
        <taxon>Thalassiosira</taxon>
    </lineage>
</organism>
<protein>
    <submittedName>
        <fullName evidence="1">Uncharacterized protein</fullName>
    </submittedName>
</protein>
<accession>K0QYJ5</accession>
<dbReference type="AlphaFoldDB" id="K0QYJ5"/>
<evidence type="ECO:0000313" key="1">
    <source>
        <dbReference type="EMBL" id="EJK44163.1"/>
    </source>
</evidence>
<keyword evidence="2" id="KW-1185">Reference proteome</keyword>
<gene>
    <name evidence="1" type="ORF">THAOC_37322</name>
</gene>
<proteinExistence type="predicted"/>
<dbReference type="EMBL" id="AGNL01050088">
    <property type="protein sequence ID" value="EJK44163.1"/>
    <property type="molecule type" value="Genomic_DNA"/>
</dbReference>